<dbReference type="NCBIfam" id="NF008992">
    <property type="entry name" value="PRK12335.1"/>
    <property type="match status" value="1"/>
</dbReference>
<dbReference type="InterPro" id="IPR014431">
    <property type="entry name" value="Tellurite-R_TehB-2"/>
</dbReference>
<evidence type="ECO:0000313" key="3">
    <source>
        <dbReference type="EMBL" id="QQP86318.1"/>
    </source>
</evidence>
<dbReference type="Proteomes" id="UP000595278">
    <property type="component" value="Chromosome"/>
</dbReference>
<dbReference type="GO" id="GO:0008757">
    <property type="term" value="F:S-adenosylmethionine-dependent methyltransferase activity"/>
    <property type="evidence" value="ECO:0007669"/>
    <property type="project" value="InterPro"/>
</dbReference>
<dbReference type="Pfam" id="PF09313">
    <property type="entry name" value="TehB-like"/>
    <property type="match status" value="1"/>
</dbReference>
<feature type="domain" description="Tellurite resistance methyltransferase TehB-like" evidence="1">
    <location>
        <begin position="90"/>
        <end position="279"/>
    </location>
</feature>
<accession>A0A974NGV2</accession>
<dbReference type="SUPFAM" id="SSF53335">
    <property type="entry name" value="S-adenosyl-L-methionine-dependent methyltransferases"/>
    <property type="match status" value="1"/>
</dbReference>
<keyword evidence="3" id="KW-0489">Methyltransferase</keyword>
<protein>
    <submittedName>
        <fullName evidence="3">SAM-dependent methyltransferase TehB</fullName>
    </submittedName>
</protein>
<dbReference type="NCBIfam" id="TIGR00477">
    <property type="entry name" value="tehB"/>
    <property type="match status" value="1"/>
</dbReference>
<dbReference type="InterPro" id="IPR004537">
    <property type="entry name" value="Tellurite-R_MeTrfase_TehB"/>
</dbReference>
<sequence>MEGLFCYKKMPVWTNTTIPKEFKEKHNTQQGTWAKLAILRGSLEFAILTEQGDMIEQFSFSADNQPPFIEPQQWHKIISCSNDLECQLGFYCKAEDYSHKKYDLTKTHSEVLEAAKIVKPCKALDLGCGGGRNSLFLHLLGFDVTAVDQNIDRLQEVVTKENLQGIKVAPYNINEATITDNYGFIFSTVVLMFLERVRIPTIIQNMQQHTDQGGYNLIVSAMSTEDFPCPVSFSFTFKENELKEYYQGWEIIKYNENIGELHRKDENGQRIKLRFATLLAKKIN</sequence>
<dbReference type="Gene3D" id="3.40.50.150">
    <property type="entry name" value="Vaccinia Virus protein VP39"/>
    <property type="match status" value="1"/>
</dbReference>
<dbReference type="GO" id="GO:0046690">
    <property type="term" value="P:response to tellurium ion"/>
    <property type="evidence" value="ECO:0007669"/>
    <property type="project" value="InterPro"/>
</dbReference>
<dbReference type="InterPro" id="IPR014710">
    <property type="entry name" value="RmlC-like_jellyroll"/>
</dbReference>
<dbReference type="GO" id="GO:0005737">
    <property type="term" value="C:cytoplasm"/>
    <property type="evidence" value="ECO:0007669"/>
    <property type="project" value="InterPro"/>
</dbReference>
<dbReference type="SUPFAM" id="SSF51197">
    <property type="entry name" value="Clavaminate synthase-like"/>
    <property type="match status" value="1"/>
</dbReference>
<dbReference type="Pfam" id="PF03848">
    <property type="entry name" value="TehB"/>
    <property type="match status" value="1"/>
</dbReference>
<evidence type="ECO:0000259" key="2">
    <source>
        <dbReference type="Pfam" id="PF09313"/>
    </source>
</evidence>
<proteinExistence type="predicted"/>
<dbReference type="NCBIfam" id="NF008405">
    <property type="entry name" value="PRK11207.1"/>
    <property type="match status" value="1"/>
</dbReference>
<keyword evidence="3" id="KW-0808">Transferase</keyword>
<gene>
    <name evidence="3" type="primary">tehB</name>
    <name evidence="3" type="ORF">JHT90_03490</name>
</gene>
<dbReference type="GO" id="GO:0032259">
    <property type="term" value="P:methylation"/>
    <property type="evidence" value="ECO:0007669"/>
    <property type="project" value="UniProtKB-KW"/>
</dbReference>
<dbReference type="PIRSF" id="PIRSF005215">
    <property type="entry name" value="TehB"/>
    <property type="match status" value="1"/>
</dbReference>
<evidence type="ECO:0000313" key="4">
    <source>
        <dbReference type="Proteomes" id="UP000595278"/>
    </source>
</evidence>
<evidence type="ECO:0000259" key="1">
    <source>
        <dbReference type="Pfam" id="PF03848"/>
    </source>
</evidence>
<dbReference type="AlphaFoldDB" id="A0A974NGV2"/>
<reference evidence="3 4" key="1">
    <citation type="submission" date="2021-01" db="EMBL/GenBank/DDBJ databases">
        <title>Entomomonas sp. F2A isolated from a house cricket (Acheta domesticus).</title>
        <authorList>
            <person name="Spergser J."/>
            <person name="Busse H.-J."/>
        </authorList>
    </citation>
    <scope>NUCLEOTIDE SEQUENCE [LARGE SCALE GENOMIC DNA]</scope>
    <source>
        <strain evidence="3 4">F2A</strain>
    </source>
</reference>
<dbReference type="Gene3D" id="2.60.120.10">
    <property type="entry name" value="Jelly Rolls"/>
    <property type="match status" value="1"/>
</dbReference>
<dbReference type="InterPro" id="IPR015392">
    <property type="entry name" value="TehB/YeaR-like_dom"/>
</dbReference>
<name>A0A974NGV2_9GAMM</name>
<dbReference type="KEGG" id="eaz:JHT90_03490"/>
<keyword evidence="4" id="KW-1185">Reference proteome</keyword>
<dbReference type="InterPro" id="IPR015985">
    <property type="entry name" value="TehB-like_dom"/>
</dbReference>
<feature type="domain" description="TehB/YeaR-like" evidence="2">
    <location>
        <begin position="8"/>
        <end position="88"/>
    </location>
</feature>
<organism evidence="3 4">
    <name type="scientific">Entomomonas asaccharolytica</name>
    <dbReference type="NCBI Taxonomy" id="2785331"/>
    <lineage>
        <taxon>Bacteria</taxon>
        <taxon>Pseudomonadati</taxon>
        <taxon>Pseudomonadota</taxon>
        <taxon>Gammaproteobacteria</taxon>
        <taxon>Pseudomonadales</taxon>
        <taxon>Pseudomonadaceae</taxon>
        <taxon>Entomomonas</taxon>
    </lineage>
</organism>
<dbReference type="RefSeq" id="WP_201094151.1">
    <property type="nucleotide sequence ID" value="NZ_CP067393.1"/>
</dbReference>
<dbReference type="CDD" id="cd02440">
    <property type="entry name" value="AdoMet_MTases"/>
    <property type="match status" value="1"/>
</dbReference>
<dbReference type="InterPro" id="IPR029063">
    <property type="entry name" value="SAM-dependent_MTases_sf"/>
</dbReference>
<dbReference type="EMBL" id="CP067393">
    <property type="protein sequence ID" value="QQP86318.1"/>
    <property type="molecule type" value="Genomic_DNA"/>
</dbReference>